<name>A0A0F0GQM6_LENAE</name>
<evidence type="ECO:0000313" key="2">
    <source>
        <dbReference type="Proteomes" id="UP000033393"/>
    </source>
</evidence>
<comment type="caution">
    <text evidence="1">The sequence shown here is derived from an EMBL/GenBank/DDBJ whole genome shotgun (WGS) entry which is preliminary data.</text>
</comment>
<accession>A0A0F0GQM6</accession>
<organism evidence="1 2">
    <name type="scientific">Lentzea aerocolonigenes</name>
    <name type="common">Lechevalieria aerocolonigenes</name>
    <name type="synonym">Saccharothrix aerocolonigenes</name>
    <dbReference type="NCBI Taxonomy" id="68170"/>
    <lineage>
        <taxon>Bacteria</taxon>
        <taxon>Bacillati</taxon>
        <taxon>Actinomycetota</taxon>
        <taxon>Actinomycetes</taxon>
        <taxon>Pseudonocardiales</taxon>
        <taxon>Pseudonocardiaceae</taxon>
        <taxon>Lentzea</taxon>
    </lineage>
</organism>
<dbReference type="InterPro" id="IPR036689">
    <property type="entry name" value="ESAT-6-like_sf"/>
</dbReference>
<dbReference type="SUPFAM" id="SSF140453">
    <property type="entry name" value="EsxAB dimer-like"/>
    <property type="match status" value="1"/>
</dbReference>
<sequence>MDFHASPAVIGDFAAVLGKQEEHSEAAERYAKANLEITDQQDGVIAEFLTEHDELQAQISEVLAQLTAVCKTNAVEMANTAKYYRTTDEEEARAFENKLPDAPSPSVQHFTGPFVLRETMFPEGRLTPPQAGDEPLDPMAVVDALNNLVSPGYWVANVLDVLIGVNPADWVSKRIAGDWEAFSKCCSAFNSLGFFCSDVGRNVMDNHRLLLNAWSGKASDGSYAYFQRLQTSLEQHKDAFVKLKEEYEKVAAGVREFAKVAGDLVQDIFDKVFWITAEAIAGGVMAESVIGPAVLWSVAAWQCMKVVETWSKIGELFQALSYIVRTAKGEILMVMSDSGFKAHPLPGSYGHPALHR</sequence>
<dbReference type="RefSeq" id="WP_045314193.1">
    <property type="nucleotide sequence ID" value="NZ_JYJG01000204.1"/>
</dbReference>
<dbReference type="AlphaFoldDB" id="A0A0F0GQM6"/>
<dbReference type="PATRIC" id="fig|68170.10.peg.6394"/>
<dbReference type="EMBL" id="JYJG01000204">
    <property type="protein sequence ID" value="KJK45615.1"/>
    <property type="molecule type" value="Genomic_DNA"/>
</dbReference>
<evidence type="ECO:0000313" key="1">
    <source>
        <dbReference type="EMBL" id="KJK45615.1"/>
    </source>
</evidence>
<proteinExistence type="predicted"/>
<gene>
    <name evidence="1" type="ORF">UK23_25665</name>
</gene>
<dbReference type="OrthoDB" id="3681438at2"/>
<reference evidence="1 2" key="1">
    <citation type="submission" date="2015-02" db="EMBL/GenBank/DDBJ databases">
        <authorList>
            <person name="Ju K.-S."/>
            <person name="Doroghazi J.R."/>
            <person name="Metcalf W."/>
        </authorList>
    </citation>
    <scope>NUCLEOTIDE SEQUENCE [LARGE SCALE GENOMIC DNA]</scope>
    <source>
        <strain evidence="1 2">NRRL B-16140</strain>
    </source>
</reference>
<dbReference type="Proteomes" id="UP000033393">
    <property type="component" value="Unassembled WGS sequence"/>
</dbReference>
<protein>
    <submittedName>
        <fullName evidence="1">Uncharacterized protein</fullName>
    </submittedName>
</protein>
<keyword evidence="2" id="KW-1185">Reference proteome</keyword>